<gene>
    <name evidence="1" type="primary">g020</name>
</gene>
<evidence type="ECO:0008006" key="3">
    <source>
        <dbReference type="Google" id="ProtNLM"/>
    </source>
</evidence>
<dbReference type="EMBL" id="LT960552">
    <property type="protein sequence ID" value="SOK58828.1"/>
    <property type="molecule type" value="Genomic_DNA"/>
</dbReference>
<reference evidence="2" key="1">
    <citation type="submission" date="2017-10" db="EMBL/GenBank/DDBJ databases">
        <authorList>
            <person name="Skurnik M."/>
        </authorList>
    </citation>
    <scope>NUCLEOTIDE SEQUENCE [LARGE SCALE GENOMIC DNA]</scope>
    <source>
        <strain evidence="2">fHe-Yen9-03</strain>
    </source>
</reference>
<organism evidence="1 2">
    <name type="scientific">Yersinia phage fHe-Yen9-03</name>
    <dbReference type="NCBI Taxonomy" id="2052743"/>
    <lineage>
        <taxon>Viruses</taxon>
        <taxon>Duplodnaviria</taxon>
        <taxon>Heunggongvirae</taxon>
        <taxon>Uroviricota</taxon>
        <taxon>Caudoviricetes</taxon>
        <taxon>Eneladusvirus</taxon>
        <taxon>Eneladusvirus Yen904</taxon>
    </lineage>
</organism>
<name>A0A2C9CZM0_9CAUD</name>
<proteinExistence type="predicted"/>
<dbReference type="Proteomes" id="UP000241364">
    <property type="component" value="Chromosome i"/>
</dbReference>
<evidence type="ECO:0000313" key="2">
    <source>
        <dbReference type="Proteomes" id="UP000241364"/>
    </source>
</evidence>
<evidence type="ECO:0000313" key="1">
    <source>
        <dbReference type="EMBL" id="SOK58828.1"/>
    </source>
</evidence>
<sequence>MANFNKDNSVLRTAAHTLKVGTIVVHNYTTFCHGVIVSYAKNGDYNVYFPEDMAPAMPKYQANTEEARANRTRTLTSRTGFFVSKHKSFPAIRELQRQYRLKGTALEAL</sequence>
<protein>
    <recommendedName>
        <fullName evidence="3">Phage protein</fullName>
    </recommendedName>
</protein>
<accession>A0A2C9CZM0</accession>